<proteinExistence type="predicted"/>
<gene>
    <name evidence="2" type="ORF">NW755_013349</name>
</gene>
<protein>
    <submittedName>
        <fullName evidence="2">Uncharacterized protein</fullName>
    </submittedName>
</protein>
<evidence type="ECO:0000313" key="3">
    <source>
        <dbReference type="Proteomes" id="UP001152087"/>
    </source>
</evidence>
<accession>A0A9W8QW47</accession>
<organism evidence="2 3">
    <name type="scientific">Fusarium falciforme</name>
    <dbReference type="NCBI Taxonomy" id="195108"/>
    <lineage>
        <taxon>Eukaryota</taxon>
        <taxon>Fungi</taxon>
        <taxon>Dikarya</taxon>
        <taxon>Ascomycota</taxon>
        <taxon>Pezizomycotina</taxon>
        <taxon>Sordariomycetes</taxon>
        <taxon>Hypocreomycetidae</taxon>
        <taxon>Hypocreales</taxon>
        <taxon>Nectriaceae</taxon>
        <taxon>Fusarium</taxon>
        <taxon>Fusarium solani species complex</taxon>
    </lineage>
</organism>
<feature type="coiled-coil region" evidence="1">
    <location>
        <begin position="64"/>
        <end position="163"/>
    </location>
</feature>
<evidence type="ECO:0000256" key="1">
    <source>
        <dbReference type="SAM" id="Coils"/>
    </source>
</evidence>
<evidence type="ECO:0000313" key="2">
    <source>
        <dbReference type="EMBL" id="KAJ4178248.1"/>
    </source>
</evidence>
<dbReference type="EMBL" id="JAOQAV010000079">
    <property type="protein sequence ID" value="KAJ4178248.1"/>
    <property type="molecule type" value="Genomic_DNA"/>
</dbReference>
<comment type="caution">
    <text evidence="2">The sequence shown here is derived from an EMBL/GenBank/DDBJ whole genome shotgun (WGS) entry which is preliminary data.</text>
</comment>
<keyword evidence="3" id="KW-1185">Reference proteome</keyword>
<reference evidence="2" key="1">
    <citation type="submission" date="2022-09" db="EMBL/GenBank/DDBJ databases">
        <title>Fusarium specimens isolated from Avocado Roots.</title>
        <authorList>
            <person name="Stajich J."/>
            <person name="Roper C."/>
            <person name="Heimlech-Rivalta G."/>
        </authorList>
    </citation>
    <scope>NUCLEOTIDE SEQUENCE</scope>
    <source>
        <strain evidence="2">A02</strain>
    </source>
</reference>
<sequence>MVLAIDGTEWASVTLEPKNWAYLSRAKALDFKNRNPIDPDLLRMKPENLRRMKHAYSTYKTRFKNREEEELARLQKELDGAREKLEQKRTEYTSKEKTADENLKKTTKELYELEKKVSVARKKLTEDDTADKTSSKKELATVVDELEKGKDKWIEERKVLQAAQSRKAMAEMEMTGRENMSNSVNNHISQRVQQAKKVPDEDGNSGSDVWSKIAFTIEAKSESTSTRERAATAGIDLNVCGWFASVHADSSVISASKKAQKDLSGCTVDGSFSVILVTIRRPWLHADLFQDFDIDTPDDVKLSPGAAKIKTWIERGDDDSVTDKLADYGKFPAYPTSFIVAADIVLEFKSTESKSEELMSHLTTDSSSRPTTDHGL</sequence>
<keyword evidence="1" id="KW-0175">Coiled coil</keyword>
<dbReference type="AlphaFoldDB" id="A0A9W8QW47"/>
<dbReference type="Proteomes" id="UP001152087">
    <property type="component" value="Unassembled WGS sequence"/>
</dbReference>
<name>A0A9W8QW47_9HYPO</name>